<comment type="cofactor">
    <cofactor evidence="1">
        <name>heme</name>
        <dbReference type="ChEBI" id="CHEBI:30413"/>
    </cofactor>
</comment>
<evidence type="ECO:0000256" key="8">
    <source>
        <dbReference type="ARBA" id="ARBA00022989"/>
    </source>
</evidence>
<dbReference type="GO" id="GO:0004497">
    <property type="term" value="F:monooxygenase activity"/>
    <property type="evidence" value="ECO:0007669"/>
    <property type="project" value="UniProtKB-KW"/>
</dbReference>
<name>A0AA39PYZ3_9AGAR</name>
<evidence type="ECO:0000256" key="7">
    <source>
        <dbReference type="ARBA" id="ARBA00022723"/>
    </source>
</evidence>
<dbReference type="GO" id="GO:0016020">
    <property type="term" value="C:membrane"/>
    <property type="evidence" value="ECO:0007669"/>
    <property type="project" value="UniProtKB-SubCell"/>
</dbReference>
<dbReference type="InterPro" id="IPR036396">
    <property type="entry name" value="Cyt_P450_sf"/>
</dbReference>
<protein>
    <submittedName>
        <fullName evidence="13">Cytochrome P450</fullName>
    </submittedName>
</protein>
<comment type="subcellular location">
    <subcellularLocation>
        <location evidence="2">Membrane</location>
    </subcellularLocation>
</comment>
<reference evidence="13" key="1">
    <citation type="submission" date="2023-06" db="EMBL/GenBank/DDBJ databases">
        <authorList>
            <consortium name="Lawrence Berkeley National Laboratory"/>
            <person name="Ahrendt S."/>
            <person name="Sahu N."/>
            <person name="Indic B."/>
            <person name="Wong-Bajracharya J."/>
            <person name="Merenyi Z."/>
            <person name="Ke H.-M."/>
            <person name="Monk M."/>
            <person name="Kocsube S."/>
            <person name="Drula E."/>
            <person name="Lipzen A."/>
            <person name="Balint B."/>
            <person name="Henrissat B."/>
            <person name="Andreopoulos B."/>
            <person name="Martin F.M."/>
            <person name="Harder C.B."/>
            <person name="Rigling D."/>
            <person name="Ford K.L."/>
            <person name="Foster G.D."/>
            <person name="Pangilinan J."/>
            <person name="Papanicolaou A."/>
            <person name="Barry K."/>
            <person name="LaButti K."/>
            <person name="Viragh M."/>
            <person name="Koriabine M."/>
            <person name="Yan M."/>
            <person name="Riley R."/>
            <person name="Champramary S."/>
            <person name="Plett K.L."/>
            <person name="Tsai I.J."/>
            <person name="Slot J."/>
            <person name="Sipos G."/>
            <person name="Plett J."/>
            <person name="Nagy L.G."/>
            <person name="Grigoriev I.V."/>
        </authorList>
    </citation>
    <scope>NUCLEOTIDE SEQUENCE</scope>
    <source>
        <strain evidence="13">HWK02</strain>
    </source>
</reference>
<dbReference type="PANTHER" id="PTHR24305">
    <property type="entry name" value="CYTOCHROME P450"/>
    <property type="match status" value="1"/>
</dbReference>
<proteinExistence type="inferred from homology"/>
<gene>
    <name evidence="13" type="ORF">EDD18DRAFT_1465261</name>
</gene>
<dbReference type="EMBL" id="JAUEPU010000028">
    <property type="protein sequence ID" value="KAK0492744.1"/>
    <property type="molecule type" value="Genomic_DNA"/>
</dbReference>
<dbReference type="GO" id="GO:0016705">
    <property type="term" value="F:oxidoreductase activity, acting on paired donors, with incorporation or reduction of molecular oxygen"/>
    <property type="evidence" value="ECO:0007669"/>
    <property type="project" value="InterPro"/>
</dbReference>
<keyword evidence="5" id="KW-0349">Heme</keyword>
<keyword evidence="7" id="KW-0479">Metal-binding</keyword>
<dbReference type="SUPFAM" id="SSF48264">
    <property type="entry name" value="Cytochrome P450"/>
    <property type="match status" value="1"/>
</dbReference>
<evidence type="ECO:0000256" key="5">
    <source>
        <dbReference type="ARBA" id="ARBA00022617"/>
    </source>
</evidence>
<dbReference type="PRINTS" id="PR00385">
    <property type="entry name" value="P450"/>
</dbReference>
<keyword evidence="14" id="KW-1185">Reference proteome</keyword>
<dbReference type="InterPro" id="IPR001128">
    <property type="entry name" value="Cyt_P450"/>
</dbReference>
<dbReference type="Pfam" id="PF00067">
    <property type="entry name" value="p450"/>
    <property type="match status" value="1"/>
</dbReference>
<evidence type="ECO:0000313" key="13">
    <source>
        <dbReference type="EMBL" id="KAK0492744.1"/>
    </source>
</evidence>
<organism evidence="13 14">
    <name type="scientific">Armillaria luteobubalina</name>
    <dbReference type="NCBI Taxonomy" id="153913"/>
    <lineage>
        <taxon>Eukaryota</taxon>
        <taxon>Fungi</taxon>
        <taxon>Dikarya</taxon>
        <taxon>Basidiomycota</taxon>
        <taxon>Agaricomycotina</taxon>
        <taxon>Agaricomycetes</taxon>
        <taxon>Agaricomycetidae</taxon>
        <taxon>Agaricales</taxon>
        <taxon>Marasmiineae</taxon>
        <taxon>Physalacriaceae</taxon>
        <taxon>Armillaria</taxon>
    </lineage>
</organism>
<dbReference type="PRINTS" id="PR00463">
    <property type="entry name" value="EP450I"/>
</dbReference>
<accession>A0AA39PYZ3</accession>
<evidence type="ECO:0000256" key="9">
    <source>
        <dbReference type="ARBA" id="ARBA00023002"/>
    </source>
</evidence>
<keyword evidence="10" id="KW-0408">Iron</keyword>
<evidence type="ECO:0000256" key="12">
    <source>
        <dbReference type="ARBA" id="ARBA00023136"/>
    </source>
</evidence>
<evidence type="ECO:0000256" key="2">
    <source>
        <dbReference type="ARBA" id="ARBA00004370"/>
    </source>
</evidence>
<dbReference type="GO" id="GO:0020037">
    <property type="term" value="F:heme binding"/>
    <property type="evidence" value="ECO:0007669"/>
    <property type="project" value="InterPro"/>
</dbReference>
<dbReference type="AlphaFoldDB" id="A0AA39PYZ3"/>
<dbReference type="GO" id="GO:0005506">
    <property type="term" value="F:iron ion binding"/>
    <property type="evidence" value="ECO:0007669"/>
    <property type="project" value="InterPro"/>
</dbReference>
<keyword evidence="11" id="KW-0503">Monooxygenase</keyword>
<sequence length="442" mass="49574">MVFPQILLAFLVLSVAYVVYRRITRISLRDVPGPTSTSFLYGAFSELLSGQAGEADFKWQERYGDVIRVRASLGEDRLLISDPKAIYHVYQGTRYQYIKPAGRIELLTPLSRDPDVRDHSRNRRSVEPAFAVGEIKTYLPIFFSCAEKITSKWLDMLNAAGDKSMIVDVAVWSSKVAFDIAGEAFFRCPFGILDEAEHPLAKAYSDLFFNTFSVPNSKQARSMGLFLCLIEWLPKWIIRLMVNHSPWFSYMRKSGAVISRINTQLLKEGANDSTLGKQQKDIMSLLIKAKSSSDPKTHLNDNEVLSLMNGILFAGHFTTATTLSWLLLELAKAPAVQQKLRAEIRANQALQTRSDLVPLDLDSMPYLNAVLKETLRFHPVSYNSPRVASRDDVLPLSKPIVSRSGKVLHELPIPKGTCIITSIASYNRNKDIFGADAHTVQS</sequence>
<comment type="similarity">
    <text evidence="4">Belongs to the cytochrome P450 family.</text>
</comment>
<evidence type="ECO:0000256" key="1">
    <source>
        <dbReference type="ARBA" id="ARBA00001971"/>
    </source>
</evidence>
<evidence type="ECO:0000256" key="3">
    <source>
        <dbReference type="ARBA" id="ARBA00004721"/>
    </source>
</evidence>
<evidence type="ECO:0000256" key="6">
    <source>
        <dbReference type="ARBA" id="ARBA00022692"/>
    </source>
</evidence>
<keyword evidence="8" id="KW-1133">Transmembrane helix</keyword>
<keyword evidence="12" id="KW-0472">Membrane</keyword>
<keyword evidence="6" id="KW-0812">Transmembrane</keyword>
<evidence type="ECO:0000256" key="11">
    <source>
        <dbReference type="ARBA" id="ARBA00023033"/>
    </source>
</evidence>
<evidence type="ECO:0000256" key="10">
    <source>
        <dbReference type="ARBA" id="ARBA00023004"/>
    </source>
</evidence>
<comment type="caution">
    <text evidence="13">The sequence shown here is derived from an EMBL/GenBank/DDBJ whole genome shotgun (WGS) entry which is preliminary data.</text>
</comment>
<dbReference type="InterPro" id="IPR050121">
    <property type="entry name" value="Cytochrome_P450_monoxygenase"/>
</dbReference>
<evidence type="ECO:0000256" key="4">
    <source>
        <dbReference type="ARBA" id="ARBA00010617"/>
    </source>
</evidence>
<keyword evidence="9" id="KW-0560">Oxidoreductase</keyword>
<dbReference type="Proteomes" id="UP001175228">
    <property type="component" value="Unassembled WGS sequence"/>
</dbReference>
<dbReference type="Gene3D" id="1.10.630.10">
    <property type="entry name" value="Cytochrome P450"/>
    <property type="match status" value="1"/>
</dbReference>
<evidence type="ECO:0000313" key="14">
    <source>
        <dbReference type="Proteomes" id="UP001175228"/>
    </source>
</evidence>
<dbReference type="InterPro" id="IPR002401">
    <property type="entry name" value="Cyt_P450_E_grp-I"/>
</dbReference>
<comment type="pathway">
    <text evidence="3">Secondary metabolite biosynthesis; terpenoid biosynthesis.</text>
</comment>
<dbReference type="PANTHER" id="PTHR24305:SF166">
    <property type="entry name" value="CYTOCHROME P450 12A4, MITOCHONDRIAL-RELATED"/>
    <property type="match status" value="1"/>
</dbReference>